<dbReference type="Pfam" id="PF13416">
    <property type="entry name" value="SBP_bac_8"/>
    <property type="match status" value="1"/>
</dbReference>
<dbReference type="SUPFAM" id="SSF53850">
    <property type="entry name" value="Periplasmic binding protein-like II"/>
    <property type="match status" value="1"/>
</dbReference>
<keyword evidence="5" id="KW-1185">Reference proteome</keyword>
<comment type="similarity">
    <text evidence="1">Belongs to the bacterial solute-binding protein 1 family.</text>
</comment>
<keyword evidence="2" id="KW-0813">Transport</keyword>
<dbReference type="Gene3D" id="3.40.190.10">
    <property type="entry name" value="Periplasmic binding protein-like II"/>
    <property type="match status" value="2"/>
</dbReference>
<dbReference type="EMBL" id="MWZD01000017">
    <property type="protein sequence ID" value="PRI10811.1"/>
    <property type="molecule type" value="Genomic_DNA"/>
</dbReference>
<dbReference type="RefSeq" id="WP_105805276.1">
    <property type="nucleotide sequence ID" value="NZ_MWZD01000017.1"/>
</dbReference>
<feature type="chain" id="PRO_5015734021" evidence="3">
    <location>
        <begin position="38"/>
        <end position="444"/>
    </location>
</feature>
<gene>
    <name evidence="4" type="ORF">B4915_07905</name>
</gene>
<organism evidence="4 5">
    <name type="scientific">Leucobacter massiliensis</name>
    <dbReference type="NCBI Taxonomy" id="1686285"/>
    <lineage>
        <taxon>Bacteria</taxon>
        <taxon>Bacillati</taxon>
        <taxon>Actinomycetota</taxon>
        <taxon>Actinomycetes</taxon>
        <taxon>Micrococcales</taxon>
        <taxon>Microbacteriaceae</taxon>
        <taxon>Leucobacter</taxon>
    </lineage>
</organism>
<accession>A0A2S9QMI8</accession>
<keyword evidence="3" id="KW-0732">Signal</keyword>
<dbReference type="AlphaFoldDB" id="A0A2S9QMI8"/>
<reference evidence="4 5" key="1">
    <citation type="journal article" date="2017" name="New Microbes New Infect">
        <title>Genome sequence of 'Leucobacter massiliensis' sp. nov. isolated from human pharynx after travel to the 2014 Hajj.</title>
        <authorList>
            <person name="Leangapichart T."/>
            <person name="Gautret P."/>
            <person name="Nguyen T.T."/>
            <person name="Armstrong N."/>
            <person name="Rolain J.M."/>
        </authorList>
    </citation>
    <scope>NUCLEOTIDE SEQUENCE [LARGE SCALE GENOMIC DNA]</scope>
    <source>
        <strain evidence="4 5">122RC15</strain>
    </source>
</reference>
<proteinExistence type="inferred from homology"/>
<sequence>MSAIGTHTASFRGRRRLTGAAAVAGALALVLSGCASGGDGNGSGDAAGDEFAGETLTVAAAWSGAEQENFEAVLDEFERRTGATVNYTSFGDNGPTFIQGQLEGGTPPNVAILGQPALMQSLAENGDILPVSEAVESAVTENYSPSWIDLATVDGELYGVWFKGANKSTVWYNADIYDEAGAVPPEDWDDFLTQLGLVRDAGYAGISVGADVGWPLTDWFENVYLRTAGPERYDQLTNHEIPWTDDSVKEALEVLATLWDSDLVQPGGDQRDFPTSVSEVFGSDPQAGTVFEGDFVAGNIAADGTSVVGETALFYDFPAVDGSAPAVVGGGDVAVQFTDDEATNALMEFLASPDAAEVWVPEGGLISPNSAVDTSLYPDDVSRQVAEALTGAEVFRFDMSDLTPSAFGGTPGQGFWQEMITFYQDPSDIDGTAQRLEDAAAAAY</sequence>
<evidence type="ECO:0000256" key="1">
    <source>
        <dbReference type="ARBA" id="ARBA00008520"/>
    </source>
</evidence>
<dbReference type="PANTHER" id="PTHR43649">
    <property type="entry name" value="ARABINOSE-BINDING PROTEIN-RELATED"/>
    <property type="match status" value="1"/>
</dbReference>
<dbReference type="PANTHER" id="PTHR43649:SF29">
    <property type="entry name" value="OSMOPROTECTIVE COMPOUNDS-BINDING PROTEIN GGTB"/>
    <property type="match status" value="1"/>
</dbReference>
<evidence type="ECO:0000313" key="5">
    <source>
        <dbReference type="Proteomes" id="UP000238650"/>
    </source>
</evidence>
<evidence type="ECO:0000256" key="2">
    <source>
        <dbReference type="ARBA" id="ARBA00022448"/>
    </source>
</evidence>
<comment type="caution">
    <text evidence="4">The sequence shown here is derived from an EMBL/GenBank/DDBJ whole genome shotgun (WGS) entry which is preliminary data.</text>
</comment>
<dbReference type="OrthoDB" id="8663148at2"/>
<protein>
    <submittedName>
        <fullName evidence="4">Sugar ABC transporter substrate-binding protein</fullName>
    </submittedName>
</protein>
<name>A0A2S9QMI8_9MICO</name>
<evidence type="ECO:0000256" key="3">
    <source>
        <dbReference type="SAM" id="SignalP"/>
    </source>
</evidence>
<dbReference type="InterPro" id="IPR050490">
    <property type="entry name" value="Bact_solute-bd_prot1"/>
</dbReference>
<dbReference type="Proteomes" id="UP000238650">
    <property type="component" value="Unassembled WGS sequence"/>
</dbReference>
<dbReference type="InterPro" id="IPR006059">
    <property type="entry name" value="SBP"/>
</dbReference>
<evidence type="ECO:0000313" key="4">
    <source>
        <dbReference type="EMBL" id="PRI10811.1"/>
    </source>
</evidence>
<feature type="signal peptide" evidence="3">
    <location>
        <begin position="1"/>
        <end position="37"/>
    </location>
</feature>